<reference evidence="8 9" key="1">
    <citation type="submission" date="2021-03" db="EMBL/GenBank/DDBJ databases">
        <title>Antimicrobial resistance genes in bacteria isolated from Japanese honey, and their potential for conferring macrolide and lincosamide resistance in the American foulbrood pathogen Paenibacillus larvae.</title>
        <authorList>
            <person name="Okamoto M."/>
            <person name="Kumagai M."/>
            <person name="Kanamori H."/>
            <person name="Takamatsu D."/>
        </authorList>
    </citation>
    <scope>NUCLEOTIDE SEQUENCE [LARGE SCALE GENOMIC DNA]</scope>
    <source>
        <strain evidence="8 9">J21TS3</strain>
    </source>
</reference>
<evidence type="ECO:0000256" key="4">
    <source>
        <dbReference type="ARBA" id="ARBA00022989"/>
    </source>
</evidence>
<name>A0ABQ4M1M5_9BACL</name>
<dbReference type="RefSeq" id="WP_212952091.1">
    <property type="nucleotide sequence ID" value="NZ_BORW01000031.1"/>
</dbReference>
<dbReference type="Pfam" id="PF02743">
    <property type="entry name" value="dCache_1"/>
    <property type="match status" value="1"/>
</dbReference>
<dbReference type="CDD" id="cd01949">
    <property type="entry name" value="GGDEF"/>
    <property type="match status" value="1"/>
</dbReference>
<comment type="caution">
    <text evidence="8">The sequence shown here is derived from an EMBL/GenBank/DDBJ whole genome shotgun (WGS) entry which is preliminary data.</text>
</comment>
<dbReference type="InterPro" id="IPR033479">
    <property type="entry name" value="dCache_1"/>
</dbReference>
<dbReference type="Proteomes" id="UP000680638">
    <property type="component" value="Unassembled WGS sequence"/>
</dbReference>
<keyword evidence="5 6" id="KW-0472">Membrane</keyword>
<proteinExistence type="predicted"/>
<keyword evidence="3 6" id="KW-0812">Transmembrane</keyword>
<dbReference type="InterPro" id="IPR000160">
    <property type="entry name" value="GGDEF_dom"/>
</dbReference>
<evidence type="ECO:0000256" key="3">
    <source>
        <dbReference type="ARBA" id="ARBA00022692"/>
    </source>
</evidence>
<sequence>MRHVIKKGITLRFTISLLVITAILLTMLTSITSAVQVNRTSLIDNYLSKNEAYSKKLASNTSELLNTMQENIRAIADISGRDGSITPQMFDDLFQENTQYFNSILIADHNRVVRAISPHTTGVIVGDKLTSEQSMKAVTMKKTFVSEPYRATTGRLIILISAPITDKNGNYKGFVGGTIYLEEKNVLSTMLKEHFFGDGTYVYVVEENGDLIFHPEQRRVGQQVLQNEVVRKVVSGESGSQKVTNTLGRVFLAGYAHEPSSSWGIISQTPYEVIDKPLRHLVNRMLLFSLPFLILILVLAWWVASRIAKPLHTLAKFSDEATLKPVPAEDIPDIDSSYYEVRLLSQSVKIALQNMNQDLTHLRHEVNIDELTGLVNRRGFDSVMAGWLKSNVPFALILIDIDHFKQVNDTYGHVIGDEVLRYLARLMQLVASEEDVCFRYGGEEFGILIRHCGLVRAKDLADRLREQLAMTKSPTGQPITISAGISASPAHGHSAEQLVMRADEALYHSKENGRDRTTVSRGA</sequence>
<dbReference type="InterPro" id="IPR043128">
    <property type="entry name" value="Rev_trsase/Diguanyl_cyclase"/>
</dbReference>
<dbReference type="NCBIfam" id="TIGR00254">
    <property type="entry name" value="GGDEF"/>
    <property type="match status" value="1"/>
</dbReference>
<dbReference type="SMART" id="SM00267">
    <property type="entry name" value="GGDEF"/>
    <property type="match status" value="1"/>
</dbReference>
<gene>
    <name evidence="8" type="ORF">J21TS3_42520</name>
</gene>
<keyword evidence="2" id="KW-1003">Cell membrane</keyword>
<dbReference type="PANTHER" id="PTHR45138">
    <property type="entry name" value="REGULATORY COMPONENTS OF SENSORY TRANSDUCTION SYSTEM"/>
    <property type="match status" value="1"/>
</dbReference>
<dbReference type="Gene3D" id="6.10.340.10">
    <property type="match status" value="1"/>
</dbReference>
<evidence type="ECO:0000256" key="2">
    <source>
        <dbReference type="ARBA" id="ARBA00022475"/>
    </source>
</evidence>
<comment type="subcellular location">
    <subcellularLocation>
        <location evidence="1">Cell membrane</location>
        <topology evidence="1">Multi-pass membrane protein</topology>
    </subcellularLocation>
</comment>
<evidence type="ECO:0000256" key="5">
    <source>
        <dbReference type="ARBA" id="ARBA00023136"/>
    </source>
</evidence>
<dbReference type="PROSITE" id="PS50887">
    <property type="entry name" value="GGDEF"/>
    <property type="match status" value="1"/>
</dbReference>
<evidence type="ECO:0000313" key="9">
    <source>
        <dbReference type="Proteomes" id="UP000680638"/>
    </source>
</evidence>
<dbReference type="InterPro" id="IPR050469">
    <property type="entry name" value="Diguanylate_Cyclase"/>
</dbReference>
<feature type="transmembrane region" description="Helical" evidence="6">
    <location>
        <begin position="285"/>
        <end position="304"/>
    </location>
</feature>
<evidence type="ECO:0000313" key="8">
    <source>
        <dbReference type="EMBL" id="GIO69431.1"/>
    </source>
</evidence>
<feature type="domain" description="GGDEF" evidence="7">
    <location>
        <begin position="392"/>
        <end position="522"/>
    </location>
</feature>
<dbReference type="PANTHER" id="PTHR45138:SF9">
    <property type="entry name" value="DIGUANYLATE CYCLASE DGCM-RELATED"/>
    <property type="match status" value="1"/>
</dbReference>
<evidence type="ECO:0000256" key="6">
    <source>
        <dbReference type="SAM" id="Phobius"/>
    </source>
</evidence>
<protein>
    <submittedName>
        <fullName evidence="8">Sensor domain-containing diguanylate cyclase</fullName>
    </submittedName>
</protein>
<dbReference type="CDD" id="cd12912">
    <property type="entry name" value="PDC2_MCP_like"/>
    <property type="match status" value="1"/>
</dbReference>
<keyword evidence="4 6" id="KW-1133">Transmembrane helix</keyword>
<dbReference type="SUPFAM" id="SSF55073">
    <property type="entry name" value="Nucleotide cyclase"/>
    <property type="match status" value="1"/>
</dbReference>
<accession>A0ABQ4M1M5</accession>
<dbReference type="SUPFAM" id="SSF103190">
    <property type="entry name" value="Sensory domain-like"/>
    <property type="match status" value="2"/>
</dbReference>
<dbReference type="CDD" id="cd18773">
    <property type="entry name" value="PDC1_HK_sensor"/>
    <property type="match status" value="1"/>
</dbReference>
<dbReference type="InterPro" id="IPR029151">
    <property type="entry name" value="Sensor-like_sf"/>
</dbReference>
<dbReference type="Pfam" id="PF00990">
    <property type="entry name" value="GGDEF"/>
    <property type="match status" value="1"/>
</dbReference>
<evidence type="ECO:0000259" key="7">
    <source>
        <dbReference type="PROSITE" id="PS50887"/>
    </source>
</evidence>
<organism evidence="8 9">
    <name type="scientific">Paenibacillus cookii</name>
    <dbReference type="NCBI Taxonomy" id="157839"/>
    <lineage>
        <taxon>Bacteria</taxon>
        <taxon>Bacillati</taxon>
        <taxon>Bacillota</taxon>
        <taxon>Bacilli</taxon>
        <taxon>Bacillales</taxon>
        <taxon>Paenibacillaceae</taxon>
        <taxon>Paenibacillus</taxon>
    </lineage>
</organism>
<dbReference type="Gene3D" id="3.30.70.270">
    <property type="match status" value="1"/>
</dbReference>
<dbReference type="Gene3D" id="3.30.450.20">
    <property type="entry name" value="PAS domain"/>
    <property type="match status" value="1"/>
</dbReference>
<dbReference type="EMBL" id="BORW01000031">
    <property type="protein sequence ID" value="GIO69431.1"/>
    <property type="molecule type" value="Genomic_DNA"/>
</dbReference>
<dbReference type="InterPro" id="IPR029787">
    <property type="entry name" value="Nucleotide_cyclase"/>
</dbReference>
<keyword evidence="9" id="KW-1185">Reference proteome</keyword>
<evidence type="ECO:0000256" key="1">
    <source>
        <dbReference type="ARBA" id="ARBA00004651"/>
    </source>
</evidence>